<sequence>MRRFLTDRSGNAEEGRSRAFFCMILGPHANPELFRIRMERKIPGILKFFYYI</sequence>
<dbReference type="STRING" id="742725.HMPREF9450_01680"/>
<keyword evidence="2" id="KW-1185">Reference proteome</keyword>
<comment type="caution">
    <text evidence="1">The sequence shown here is derived from an EMBL/GenBank/DDBJ whole genome shotgun (WGS) entry which is preliminary data.</text>
</comment>
<dbReference type="HOGENOM" id="CLU_3076021_0_0_10"/>
<evidence type="ECO:0000313" key="1">
    <source>
        <dbReference type="EMBL" id="EHB91631.1"/>
    </source>
</evidence>
<protein>
    <submittedName>
        <fullName evidence="1">Uncharacterized protein</fullName>
    </submittedName>
</protein>
<name>G5HAL5_9BACT</name>
<accession>G5HAL5</accession>
<gene>
    <name evidence="1" type="ORF">HMPREF9450_01680</name>
</gene>
<dbReference type="Proteomes" id="UP000006008">
    <property type="component" value="Unassembled WGS sequence"/>
</dbReference>
<dbReference type="AlphaFoldDB" id="G5HAL5"/>
<proteinExistence type="predicted"/>
<evidence type="ECO:0000313" key="2">
    <source>
        <dbReference type="Proteomes" id="UP000006008"/>
    </source>
</evidence>
<reference evidence="1 2" key="1">
    <citation type="submission" date="2011-08" db="EMBL/GenBank/DDBJ databases">
        <title>The Genome Sequence of Alistipes indistinctus YIT 12060.</title>
        <authorList>
            <consortium name="The Broad Institute Genome Sequencing Platform"/>
            <person name="Earl A."/>
            <person name="Ward D."/>
            <person name="Feldgarden M."/>
            <person name="Gevers D."/>
            <person name="Morotomi M."/>
            <person name="Young S.K."/>
            <person name="Zeng Q."/>
            <person name="Gargeya S."/>
            <person name="Fitzgerald M."/>
            <person name="Haas B."/>
            <person name="Abouelleil A."/>
            <person name="Alvarado L."/>
            <person name="Arachchi H.M."/>
            <person name="Berlin A."/>
            <person name="Brown A."/>
            <person name="Chapman S.B."/>
            <person name="Chen Z."/>
            <person name="Dunbar C."/>
            <person name="Freedman E."/>
            <person name="Gearin G."/>
            <person name="Gellesch M."/>
            <person name="Goldberg J."/>
            <person name="Griggs A."/>
            <person name="Gujja S."/>
            <person name="Heiman D."/>
            <person name="Howarth C."/>
            <person name="Larson L."/>
            <person name="Lui A."/>
            <person name="MacDonald P.J.P."/>
            <person name="Montmayeur A."/>
            <person name="Murphy C."/>
            <person name="Neiman D."/>
            <person name="Pearson M."/>
            <person name="Priest M."/>
            <person name="Roberts A."/>
            <person name="Saif S."/>
            <person name="Shea T."/>
            <person name="Shenoy N."/>
            <person name="Sisk P."/>
            <person name="Stolte C."/>
            <person name="Sykes S."/>
            <person name="Wortman J."/>
            <person name="Nusbaum C."/>
            <person name="Birren B."/>
        </authorList>
    </citation>
    <scope>NUCLEOTIDE SEQUENCE [LARGE SCALE GENOMIC DNA]</scope>
    <source>
        <strain evidence="1 2">YIT 12060</strain>
    </source>
</reference>
<dbReference type="EMBL" id="ADLD01000013">
    <property type="protein sequence ID" value="EHB91631.1"/>
    <property type="molecule type" value="Genomic_DNA"/>
</dbReference>
<organism evidence="1 2">
    <name type="scientific">Alistipes indistinctus YIT 12060</name>
    <dbReference type="NCBI Taxonomy" id="742725"/>
    <lineage>
        <taxon>Bacteria</taxon>
        <taxon>Pseudomonadati</taxon>
        <taxon>Bacteroidota</taxon>
        <taxon>Bacteroidia</taxon>
        <taxon>Bacteroidales</taxon>
        <taxon>Rikenellaceae</taxon>
        <taxon>Alistipes</taxon>
    </lineage>
</organism>